<protein>
    <submittedName>
        <fullName evidence="2">Phospholipase D family protein</fullName>
    </submittedName>
</protein>
<accession>A0ABV7HYN9</accession>
<evidence type="ECO:0000259" key="1">
    <source>
        <dbReference type="PROSITE" id="PS50035"/>
    </source>
</evidence>
<dbReference type="Proteomes" id="UP001595548">
    <property type="component" value="Unassembled WGS sequence"/>
</dbReference>
<dbReference type="InterPro" id="IPR025202">
    <property type="entry name" value="PLD-like_dom"/>
</dbReference>
<dbReference type="PANTHER" id="PTHR21248:SF12">
    <property type="entry name" value="CARDIOLIPIN SYNTHASE C"/>
    <property type="match status" value="1"/>
</dbReference>
<dbReference type="SUPFAM" id="SSF56024">
    <property type="entry name" value="Phospholipase D/nuclease"/>
    <property type="match status" value="2"/>
</dbReference>
<dbReference type="SMART" id="SM00155">
    <property type="entry name" value="PLDc"/>
    <property type="match status" value="2"/>
</dbReference>
<gene>
    <name evidence="2" type="ORF">ACFOEB_15170</name>
</gene>
<feature type="domain" description="PLD phosphodiesterase" evidence="1">
    <location>
        <begin position="416"/>
        <end position="443"/>
    </location>
</feature>
<keyword evidence="3" id="KW-1185">Reference proteome</keyword>
<dbReference type="PANTHER" id="PTHR21248">
    <property type="entry name" value="CARDIOLIPIN SYNTHASE"/>
    <property type="match status" value="1"/>
</dbReference>
<dbReference type="Pfam" id="PF13091">
    <property type="entry name" value="PLDc_2"/>
    <property type="match status" value="2"/>
</dbReference>
<dbReference type="Gene3D" id="3.30.870.10">
    <property type="entry name" value="Endonuclease Chain A"/>
    <property type="match status" value="2"/>
</dbReference>
<organism evidence="2 3">
    <name type="scientific">Gilvimarinus japonicus</name>
    <dbReference type="NCBI Taxonomy" id="1796469"/>
    <lineage>
        <taxon>Bacteria</taxon>
        <taxon>Pseudomonadati</taxon>
        <taxon>Pseudomonadota</taxon>
        <taxon>Gammaproteobacteria</taxon>
        <taxon>Cellvibrionales</taxon>
        <taxon>Cellvibrionaceae</taxon>
        <taxon>Gilvimarinus</taxon>
    </lineage>
</organism>
<dbReference type="EMBL" id="JBHRTL010000031">
    <property type="protein sequence ID" value="MFC3156552.1"/>
    <property type="molecule type" value="Genomic_DNA"/>
</dbReference>
<evidence type="ECO:0000313" key="2">
    <source>
        <dbReference type="EMBL" id="MFC3156552.1"/>
    </source>
</evidence>
<proteinExistence type="predicted"/>
<dbReference type="CDD" id="cd09111">
    <property type="entry name" value="PLDc_ymdC_like_1"/>
    <property type="match status" value="1"/>
</dbReference>
<dbReference type="CDD" id="cd09113">
    <property type="entry name" value="PLDc_ymdC_like_2"/>
    <property type="match status" value="1"/>
</dbReference>
<dbReference type="RefSeq" id="WP_382417825.1">
    <property type="nucleotide sequence ID" value="NZ_AP031500.1"/>
</dbReference>
<name>A0ABV7HYN9_9GAMM</name>
<feature type="domain" description="PLD phosphodiesterase" evidence="1">
    <location>
        <begin position="176"/>
        <end position="203"/>
    </location>
</feature>
<dbReference type="PROSITE" id="PS50035">
    <property type="entry name" value="PLD"/>
    <property type="match status" value="2"/>
</dbReference>
<dbReference type="InterPro" id="IPR001736">
    <property type="entry name" value="PLipase_D/transphosphatidylase"/>
</dbReference>
<sequence length="522" mass="57526">MIMVLQSGVTLRCLLIGGLVVALSGFTGCSSAPDRSGIAKGYAGEPPTDTDLARWVSQLRDNSTAIEGDSGVHLLGAGTEAYAARLALIAAAGESIDVQYYLFHQDATGTVLTWSLWQAAERGVKVRLLLDDLEKRPDDFPINILDAHPNIEVRLYNPFYRRSGRALQMLGQFARLNHRMHNKSLTADNLATVVGGRNVGDEYFDANKRVNFGDLDVLAVGPVVSEVSSAFDRYWNSELVYPYQMLTNNGGVEQGDKARAQAQVEQSITALEGSPYADALVDSEIAKHLKDASLSMAWAPMALWVDKPDLVAMNARESGGTFVIDRLLTLFGNAEKELFLVSPYFVPRNIGTELLTEKAEAGVKVTVVTNALAATDVVAVHSGYAKRRKTLLKHGVNAYEIKASPDVDPKAWSIESNSSLHAKTFVIDRRWVFVGSFNLDPRSAWLNTEMGILIDSPKLAETMLHNMQGMIDKVAYKVELANDDLVWIDTFNKKRYDTEPNAGWWRRFSAGFMSFMPVEAQL</sequence>
<reference evidence="3" key="1">
    <citation type="journal article" date="2019" name="Int. J. Syst. Evol. Microbiol.">
        <title>The Global Catalogue of Microorganisms (GCM) 10K type strain sequencing project: providing services to taxonomists for standard genome sequencing and annotation.</title>
        <authorList>
            <consortium name="The Broad Institute Genomics Platform"/>
            <consortium name="The Broad Institute Genome Sequencing Center for Infectious Disease"/>
            <person name="Wu L."/>
            <person name="Ma J."/>
        </authorList>
    </citation>
    <scope>NUCLEOTIDE SEQUENCE [LARGE SCALE GENOMIC DNA]</scope>
    <source>
        <strain evidence="3">KCTC 52141</strain>
    </source>
</reference>
<evidence type="ECO:0000313" key="3">
    <source>
        <dbReference type="Proteomes" id="UP001595548"/>
    </source>
</evidence>
<comment type="caution">
    <text evidence="2">The sequence shown here is derived from an EMBL/GenBank/DDBJ whole genome shotgun (WGS) entry which is preliminary data.</text>
</comment>